<accession>A0A382HQE0</accession>
<protein>
    <submittedName>
        <fullName evidence="1">Uncharacterized protein</fullName>
    </submittedName>
</protein>
<organism evidence="1">
    <name type="scientific">marine metagenome</name>
    <dbReference type="NCBI Taxonomy" id="408172"/>
    <lineage>
        <taxon>unclassified sequences</taxon>
        <taxon>metagenomes</taxon>
        <taxon>ecological metagenomes</taxon>
    </lineage>
</organism>
<dbReference type="AlphaFoldDB" id="A0A382HQE0"/>
<proteinExistence type="predicted"/>
<dbReference type="EMBL" id="UINC01062653">
    <property type="protein sequence ID" value="SVB89480.1"/>
    <property type="molecule type" value="Genomic_DNA"/>
</dbReference>
<gene>
    <name evidence="1" type="ORF">METZ01_LOCUS242334</name>
</gene>
<name>A0A382HQE0_9ZZZZ</name>
<reference evidence="1" key="1">
    <citation type="submission" date="2018-05" db="EMBL/GenBank/DDBJ databases">
        <authorList>
            <person name="Lanie J.A."/>
            <person name="Ng W.-L."/>
            <person name="Kazmierczak K.M."/>
            <person name="Andrzejewski T.M."/>
            <person name="Davidsen T.M."/>
            <person name="Wayne K.J."/>
            <person name="Tettelin H."/>
            <person name="Glass J.I."/>
            <person name="Rusch D."/>
            <person name="Podicherti R."/>
            <person name="Tsui H.-C.T."/>
            <person name="Winkler M.E."/>
        </authorList>
    </citation>
    <scope>NUCLEOTIDE SEQUENCE</scope>
</reference>
<evidence type="ECO:0000313" key="1">
    <source>
        <dbReference type="EMBL" id="SVB89480.1"/>
    </source>
</evidence>
<sequence>MYLAVKYDRYFSKADSALFYYDWLQKYKPESEQALATTNRYNELKNTVSILKEVDSIKTSEVNDTSSIVKTAVSNDTINNKVDN</sequence>